<accession>A0A6B0SRL2</accession>
<dbReference type="GO" id="GO:0046872">
    <property type="term" value="F:metal ion binding"/>
    <property type="evidence" value="ECO:0007669"/>
    <property type="project" value="UniProtKB-KW"/>
</dbReference>
<gene>
    <name evidence="7" type="ORF">GRX66_16875</name>
</gene>
<keyword evidence="2" id="KW-0686">Riboflavin biosynthesis</keyword>
<reference evidence="7 8" key="1">
    <citation type="submission" date="2019-12" db="EMBL/GenBank/DDBJ databases">
        <title>Isolation and characterization of three novel carbon monoxide-oxidizing members of Halobacteria from salione crusts and soils.</title>
        <authorList>
            <person name="Myers M.R."/>
            <person name="King G.M."/>
        </authorList>
    </citation>
    <scope>NUCLEOTIDE SEQUENCE [LARGE SCALE GENOMIC DNA]</scope>
    <source>
        <strain evidence="7 8">PCN9</strain>
    </source>
</reference>
<name>A0A6B0SRL2_9EURY</name>
<evidence type="ECO:0000256" key="1">
    <source>
        <dbReference type="ARBA" id="ARBA00005104"/>
    </source>
</evidence>
<dbReference type="Gene3D" id="3.90.870.10">
    <property type="entry name" value="DHBP synthase"/>
    <property type="match status" value="1"/>
</dbReference>
<dbReference type="GO" id="GO:0008686">
    <property type="term" value="F:3,4-dihydroxy-2-butanone-4-phosphate synthase activity"/>
    <property type="evidence" value="ECO:0007669"/>
    <property type="project" value="InterPro"/>
</dbReference>
<dbReference type="EMBL" id="WUUU01000215">
    <property type="protein sequence ID" value="MXR22181.1"/>
    <property type="molecule type" value="Genomic_DNA"/>
</dbReference>
<evidence type="ECO:0000256" key="5">
    <source>
        <dbReference type="ARBA" id="ARBA00023211"/>
    </source>
</evidence>
<dbReference type="InterPro" id="IPR000422">
    <property type="entry name" value="DHBP_synthase_RibB"/>
</dbReference>
<evidence type="ECO:0000256" key="4">
    <source>
        <dbReference type="ARBA" id="ARBA00022842"/>
    </source>
</evidence>
<dbReference type="GO" id="GO:0005829">
    <property type="term" value="C:cytosol"/>
    <property type="evidence" value="ECO:0007669"/>
    <property type="project" value="TreeGrafter"/>
</dbReference>
<comment type="caution">
    <text evidence="7">The sequence shown here is derived from an EMBL/GenBank/DDBJ whole genome shotgun (WGS) entry which is preliminary data.</text>
</comment>
<keyword evidence="8" id="KW-1185">Reference proteome</keyword>
<proteinExistence type="predicted"/>
<keyword evidence="3" id="KW-0479">Metal-binding</keyword>
<dbReference type="Proteomes" id="UP000471521">
    <property type="component" value="Unassembled WGS sequence"/>
</dbReference>
<protein>
    <recommendedName>
        <fullName evidence="9">3,4-dihydroxy-2-butanone-4-phosphate synthase</fullName>
    </recommendedName>
</protein>
<keyword evidence="6" id="KW-0456">Lyase</keyword>
<evidence type="ECO:0000256" key="6">
    <source>
        <dbReference type="ARBA" id="ARBA00023239"/>
    </source>
</evidence>
<dbReference type="InterPro" id="IPR017945">
    <property type="entry name" value="DHBP_synth_RibB-like_a/b_dom"/>
</dbReference>
<comment type="pathway">
    <text evidence="1">Cofactor biosynthesis; riboflavin biosynthesis.</text>
</comment>
<dbReference type="UniPathway" id="UPA00275"/>
<organism evidence="7 8">
    <name type="scientific">Halobacterium bonnevillei</name>
    <dbReference type="NCBI Taxonomy" id="2692200"/>
    <lineage>
        <taxon>Archaea</taxon>
        <taxon>Methanobacteriati</taxon>
        <taxon>Methanobacteriota</taxon>
        <taxon>Stenosarchaea group</taxon>
        <taxon>Halobacteria</taxon>
        <taxon>Halobacteriales</taxon>
        <taxon>Halobacteriaceae</taxon>
        <taxon>Halobacterium</taxon>
    </lineage>
</organism>
<dbReference type="OrthoDB" id="25735at2157"/>
<evidence type="ECO:0000256" key="3">
    <source>
        <dbReference type="ARBA" id="ARBA00022723"/>
    </source>
</evidence>
<evidence type="ECO:0000313" key="7">
    <source>
        <dbReference type="EMBL" id="MXR22181.1"/>
    </source>
</evidence>
<dbReference type="AlphaFoldDB" id="A0A6B0SRL2"/>
<evidence type="ECO:0000313" key="8">
    <source>
        <dbReference type="Proteomes" id="UP000471521"/>
    </source>
</evidence>
<evidence type="ECO:0000256" key="2">
    <source>
        <dbReference type="ARBA" id="ARBA00022619"/>
    </source>
</evidence>
<keyword evidence="4" id="KW-0460">Magnesium</keyword>
<dbReference type="PANTHER" id="PTHR21327:SF46">
    <property type="entry name" value="3,4-DIHYDROXY-2-BUTANONE 4-PHOSPHATE SYNTHASE"/>
    <property type="match status" value="1"/>
</dbReference>
<dbReference type="GO" id="GO:0009231">
    <property type="term" value="P:riboflavin biosynthetic process"/>
    <property type="evidence" value="ECO:0007669"/>
    <property type="project" value="UniProtKB-UniPathway"/>
</dbReference>
<dbReference type="PANTHER" id="PTHR21327">
    <property type="entry name" value="GTP CYCLOHYDROLASE II-RELATED"/>
    <property type="match status" value="1"/>
</dbReference>
<keyword evidence="5" id="KW-0464">Manganese</keyword>
<sequence length="170" mass="18017">MSKSSNVARVEAAVEAFAAGDPVLVHDAADREGEVDLFYPAGAVTPDAVARLRNDAGGLVCVAVSSDVADAFDLPLLGDVIDHPVADHGHLGYDERSSFSLPVNHRDTYTGITDDDRSRTITELARAASDPASVDFASEFRAEGRQKYEDAGADRVLDSVNDLPDVVSSE</sequence>
<evidence type="ECO:0008006" key="9">
    <source>
        <dbReference type="Google" id="ProtNLM"/>
    </source>
</evidence>
<dbReference type="Pfam" id="PF00926">
    <property type="entry name" value="DHBP_synthase"/>
    <property type="match status" value="1"/>
</dbReference>
<dbReference type="SUPFAM" id="SSF55821">
    <property type="entry name" value="YrdC/RibB"/>
    <property type="match status" value="1"/>
</dbReference>